<accession>D5MJM5</accession>
<dbReference type="eggNOG" id="COG2885">
    <property type="taxonomic scope" value="Bacteria"/>
</dbReference>
<organism evidence="10 11">
    <name type="scientific">Methylomirabilis oxygeniifera</name>
    <dbReference type="NCBI Taxonomy" id="671143"/>
    <lineage>
        <taxon>Bacteria</taxon>
        <taxon>Candidatus Methylomirabilota</taxon>
        <taxon>Candidatus Methylomirabilia</taxon>
        <taxon>Candidatus Methylomirabilales</taxon>
        <taxon>Candidatus Methylomirabilaceae</taxon>
        <taxon>Candidatus Methylomirabilis</taxon>
    </lineage>
</organism>
<evidence type="ECO:0000313" key="11">
    <source>
        <dbReference type="Proteomes" id="UP000006898"/>
    </source>
</evidence>
<dbReference type="InterPro" id="IPR006664">
    <property type="entry name" value="OMP_bac"/>
</dbReference>
<dbReference type="GO" id="GO:0009279">
    <property type="term" value="C:cell outer membrane"/>
    <property type="evidence" value="ECO:0007669"/>
    <property type="project" value="UniProtKB-SubCell"/>
</dbReference>
<keyword evidence="6 8" id="KW-0449">Lipoprotein</keyword>
<evidence type="ECO:0000259" key="9">
    <source>
        <dbReference type="PROSITE" id="PS51123"/>
    </source>
</evidence>
<dbReference type="HAMAP" id="MF_02204">
    <property type="entry name" value="Pal"/>
    <property type="match status" value="1"/>
</dbReference>
<gene>
    <name evidence="8" type="primary">pal</name>
    <name evidence="10" type="ORF">DAMO_2537</name>
</gene>
<keyword evidence="2 8" id="KW-0732">Signal</keyword>
<reference evidence="10 11" key="1">
    <citation type="journal article" date="2010" name="Nature">
        <title>Nitrite-driven anaerobic methane oxidation by oxygenic bacteria.</title>
        <authorList>
            <person name="Ettwig K.F."/>
            <person name="Butler M.K."/>
            <person name="Le Paslier D."/>
            <person name="Pelletier E."/>
            <person name="Mangenot S."/>
            <person name="Kuypers M.M.M."/>
            <person name="Schreiber F."/>
            <person name="Dutilh B.E."/>
            <person name="Zedelius J."/>
            <person name="de Beer D."/>
            <person name="Gloerich J."/>
            <person name="Wessels H.J.C.T."/>
            <person name="van Allen T."/>
            <person name="Luesken F."/>
            <person name="Wu M."/>
            <person name="van de Pas-Schoonen K.T."/>
            <person name="Op den Camp H.J.M."/>
            <person name="Janssen-Megens E.M."/>
            <person name="Francoijs K-J."/>
            <person name="Stunnenberg H."/>
            <person name="Weissenbach J."/>
            <person name="Jetten M.S.M."/>
            <person name="Strous M."/>
        </authorList>
    </citation>
    <scope>NUCLEOTIDE SEQUENCE [LARGE SCALE GENOMIC DNA]</scope>
</reference>
<dbReference type="Pfam" id="PF00691">
    <property type="entry name" value="OmpA"/>
    <property type="match status" value="1"/>
</dbReference>
<evidence type="ECO:0000256" key="3">
    <source>
        <dbReference type="ARBA" id="ARBA00023136"/>
    </source>
</evidence>
<dbReference type="InterPro" id="IPR039001">
    <property type="entry name" value="Pal"/>
</dbReference>
<comment type="subcellular location">
    <subcellularLocation>
        <location evidence="8">Cell outer membrane</location>
        <topology evidence="8">Lipid-anchor</topology>
    </subcellularLocation>
</comment>
<keyword evidence="4 8" id="KW-0564">Palmitate</keyword>
<evidence type="ECO:0000256" key="8">
    <source>
        <dbReference type="HAMAP-Rule" id="MF_02204"/>
    </source>
</evidence>
<dbReference type="InterPro" id="IPR036737">
    <property type="entry name" value="OmpA-like_sf"/>
</dbReference>
<comment type="similarity">
    <text evidence="8">Belongs to the Pal lipoprotein family.</text>
</comment>
<keyword evidence="5 8" id="KW-0998">Cell outer membrane</keyword>
<dbReference type="GO" id="GO:0051301">
    <property type="term" value="P:cell division"/>
    <property type="evidence" value="ECO:0007669"/>
    <property type="project" value="UniProtKB-KW"/>
</dbReference>
<evidence type="ECO:0000256" key="7">
    <source>
        <dbReference type="ARBA" id="ARBA00023306"/>
    </source>
</evidence>
<dbReference type="EMBL" id="FP565575">
    <property type="protein sequence ID" value="CBE69610.1"/>
    <property type="molecule type" value="Genomic_DNA"/>
</dbReference>
<dbReference type="KEGG" id="mox:DAMO_2537"/>
<feature type="domain" description="OmpA-like" evidence="9">
    <location>
        <begin position="110"/>
        <end position="224"/>
    </location>
</feature>
<sequence length="224" mass="24476">MGRVIHFVLLSVSMALIIAGCATTASYRPEIEGMKVALAEAKASGAEKRAPEEYAGAEACLDWMTHEATEFNPFADPDARINGKCRTAFTALREKMAGAPVARIPAGASAAAEKASPLKDIFFDFDRSSIRTEMAKGLAENVRWLKANPTASIIIEGHCDERGTVEYNQALGQRRAMSVKSYLVEAGISARKMKVVSYGKERPFATGHDESAWKWNRRAHLVLQ</sequence>
<dbReference type="InterPro" id="IPR050330">
    <property type="entry name" value="Bact_OuterMem_StrucFunc"/>
</dbReference>
<proteinExistence type="inferred from homology"/>
<evidence type="ECO:0000256" key="6">
    <source>
        <dbReference type="ARBA" id="ARBA00023288"/>
    </source>
</evidence>
<evidence type="ECO:0000256" key="1">
    <source>
        <dbReference type="ARBA" id="ARBA00022618"/>
    </source>
</evidence>
<protein>
    <recommendedName>
        <fullName evidence="8">Peptidoglycan-associated lipoprotein</fullName>
        <shortName evidence="8">PAL</shortName>
    </recommendedName>
</protein>
<dbReference type="AlphaFoldDB" id="D5MJM5"/>
<dbReference type="HOGENOM" id="CLU_016890_9_0_0"/>
<dbReference type="NCBIfam" id="TIGR02802">
    <property type="entry name" value="Pal_lipo"/>
    <property type="match status" value="1"/>
</dbReference>
<dbReference type="Gene3D" id="3.30.1330.60">
    <property type="entry name" value="OmpA-like domain"/>
    <property type="match status" value="1"/>
</dbReference>
<dbReference type="PROSITE" id="PS51257">
    <property type="entry name" value="PROKAR_LIPOPROTEIN"/>
    <property type="match status" value="1"/>
</dbReference>
<keyword evidence="1" id="KW-0132">Cell division</keyword>
<dbReference type="InterPro" id="IPR006665">
    <property type="entry name" value="OmpA-like"/>
</dbReference>
<evidence type="ECO:0000256" key="4">
    <source>
        <dbReference type="ARBA" id="ARBA00023139"/>
    </source>
</evidence>
<keyword evidence="3 8" id="KW-0472">Membrane</keyword>
<dbReference type="PANTHER" id="PTHR30329">
    <property type="entry name" value="STATOR ELEMENT OF FLAGELLAR MOTOR COMPLEX"/>
    <property type="match status" value="1"/>
</dbReference>
<dbReference type="SUPFAM" id="SSF103088">
    <property type="entry name" value="OmpA-like"/>
    <property type="match status" value="1"/>
</dbReference>
<dbReference type="STRING" id="671143.DAMO_2537"/>
<dbReference type="PANTHER" id="PTHR30329:SF21">
    <property type="entry name" value="LIPOPROTEIN YIAD-RELATED"/>
    <property type="match status" value="1"/>
</dbReference>
<name>D5MJM5_METO1</name>
<evidence type="ECO:0000256" key="2">
    <source>
        <dbReference type="ARBA" id="ARBA00022729"/>
    </source>
</evidence>
<dbReference type="PRINTS" id="PR01021">
    <property type="entry name" value="OMPADOMAIN"/>
</dbReference>
<dbReference type="CDD" id="cd07185">
    <property type="entry name" value="OmpA_C-like"/>
    <property type="match status" value="1"/>
</dbReference>
<keyword evidence="7" id="KW-0131">Cell cycle</keyword>
<dbReference type="PROSITE" id="PS51123">
    <property type="entry name" value="OMPA_2"/>
    <property type="match status" value="1"/>
</dbReference>
<evidence type="ECO:0000313" key="10">
    <source>
        <dbReference type="EMBL" id="CBE69610.1"/>
    </source>
</evidence>
<dbReference type="InterPro" id="IPR014169">
    <property type="entry name" value="Pal_lipo_C"/>
</dbReference>
<evidence type="ECO:0000256" key="5">
    <source>
        <dbReference type="ARBA" id="ARBA00023237"/>
    </source>
</evidence>
<dbReference type="Proteomes" id="UP000006898">
    <property type="component" value="Chromosome"/>
</dbReference>